<keyword evidence="2" id="KW-0238">DNA-binding</keyword>
<evidence type="ECO:0000256" key="3">
    <source>
        <dbReference type="ARBA" id="ARBA00023163"/>
    </source>
</evidence>
<dbReference type="InterPro" id="IPR036693">
    <property type="entry name" value="TF_LuxR_autoind-bd_dom_sf"/>
</dbReference>
<sequence length="249" mass="27801">MDLRDYLEAVIDAHTMEQVWQIHVEAMAEFGFDRLIYGFTRFRTANSFGAPEDLLILTNHDAAYTDRFIGENMYFHAPMVKWASENVGACSWGWINDASGGMTPSELKVVEFNRAQGVTAGYSVSFNNSSRRSKGAIALTGARGTSQAELDAMWARHGREIVLMNNVAHLKIIDLPFTHTKRSLTKRQRETLEWVGDGKTTQDIATIMGLTAATIEKHLRLAREALDVDTTAQAVLKASFQNQIFVIEG</sequence>
<dbReference type="Pfam" id="PF03472">
    <property type="entry name" value="Autoind_bind"/>
    <property type="match status" value="1"/>
</dbReference>
<comment type="caution">
    <text evidence="5">The sequence shown here is derived from an EMBL/GenBank/DDBJ whole genome shotgun (WGS) entry which is preliminary data.</text>
</comment>
<dbReference type="Pfam" id="PF00196">
    <property type="entry name" value="GerE"/>
    <property type="match status" value="1"/>
</dbReference>
<evidence type="ECO:0000313" key="6">
    <source>
        <dbReference type="Proteomes" id="UP000609121"/>
    </source>
</evidence>
<protein>
    <submittedName>
        <fullName evidence="5">LuxR family transcriptional regulator</fullName>
    </submittedName>
</protein>
<dbReference type="SUPFAM" id="SSF75516">
    <property type="entry name" value="Pheromone-binding domain of LuxR-like quorum-sensing transcription factors"/>
    <property type="match status" value="1"/>
</dbReference>
<dbReference type="InterPro" id="IPR005143">
    <property type="entry name" value="TF_LuxR_autoind-bd_dom"/>
</dbReference>
<dbReference type="GO" id="GO:0006355">
    <property type="term" value="P:regulation of DNA-templated transcription"/>
    <property type="evidence" value="ECO:0007669"/>
    <property type="project" value="InterPro"/>
</dbReference>
<dbReference type="AlphaFoldDB" id="A0A8J6YUB5"/>
<dbReference type="CDD" id="cd06170">
    <property type="entry name" value="LuxR_C_like"/>
    <property type="match status" value="1"/>
</dbReference>
<dbReference type="Gene3D" id="3.30.450.80">
    <property type="entry name" value="Transcription factor LuxR-like, autoinducer-binding domain"/>
    <property type="match status" value="1"/>
</dbReference>
<dbReference type="RefSeq" id="WP_193180673.1">
    <property type="nucleotide sequence ID" value="NZ_JACVXA010000011.1"/>
</dbReference>
<evidence type="ECO:0000259" key="4">
    <source>
        <dbReference type="PROSITE" id="PS50043"/>
    </source>
</evidence>
<dbReference type="Proteomes" id="UP000609121">
    <property type="component" value="Unassembled WGS sequence"/>
</dbReference>
<dbReference type="InterPro" id="IPR036388">
    <property type="entry name" value="WH-like_DNA-bd_sf"/>
</dbReference>
<evidence type="ECO:0000256" key="1">
    <source>
        <dbReference type="ARBA" id="ARBA00023015"/>
    </source>
</evidence>
<keyword evidence="6" id="KW-1185">Reference proteome</keyword>
<dbReference type="PROSITE" id="PS50043">
    <property type="entry name" value="HTH_LUXR_2"/>
    <property type="match status" value="1"/>
</dbReference>
<evidence type="ECO:0000313" key="5">
    <source>
        <dbReference type="EMBL" id="MBE3637732.1"/>
    </source>
</evidence>
<dbReference type="SUPFAM" id="SSF46894">
    <property type="entry name" value="C-terminal effector domain of the bipartite response regulators"/>
    <property type="match status" value="1"/>
</dbReference>
<proteinExistence type="predicted"/>
<dbReference type="EMBL" id="JACVXA010000011">
    <property type="protein sequence ID" value="MBE3637732.1"/>
    <property type="molecule type" value="Genomic_DNA"/>
</dbReference>
<reference evidence="5" key="1">
    <citation type="submission" date="2020-09" db="EMBL/GenBank/DDBJ databases">
        <title>A novel bacterium of genus Mangrovicoccus, isolated from South China Sea.</title>
        <authorList>
            <person name="Huang H."/>
            <person name="Mo K."/>
            <person name="Hu Y."/>
        </authorList>
    </citation>
    <scope>NUCLEOTIDE SEQUENCE</scope>
    <source>
        <strain evidence="5">HB182678</strain>
    </source>
</reference>
<name>A0A8J6YUB5_9RHOB</name>
<organism evidence="5 6">
    <name type="scientific">Mangrovicoccus algicola</name>
    <dbReference type="NCBI Taxonomy" id="2771008"/>
    <lineage>
        <taxon>Bacteria</taxon>
        <taxon>Pseudomonadati</taxon>
        <taxon>Pseudomonadota</taxon>
        <taxon>Alphaproteobacteria</taxon>
        <taxon>Rhodobacterales</taxon>
        <taxon>Paracoccaceae</taxon>
        <taxon>Mangrovicoccus</taxon>
    </lineage>
</organism>
<feature type="domain" description="HTH luxR-type" evidence="4">
    <location>
        <begin position="177"/>
        <end position="242"/>
    </location>
</feature>
<dbReference type="Gene3D" id="1.10.10.10">
    <property type="entry name" value="Winged helix-like DNA-binding domain superfamily/Winged helix DNA-binding domain"/>
    <property type="match status" value="1"/>
</dbReference>
<keyword evidence="3" id="KW-0804">Transcription</keyword>
<evidence type="ECO:0000256" key="2">
    <source>
        <dbReference type="ARBA" id="ARBA00023125"/>
    </source>
</evidence>
<dbReference type="InterPro" id="IPR016032">
    <property type="entry name" value="Sig_transdc_resp-reg_C-effctor"/>
</dbReference>
<dbReference type="InterPro" id="IPR000792">
    <property type="entry name" value="Tscrpt_reg_LuxR_C"/>
</dbReference>
<keyword evidence="1" id="KW-0805">Transcription regulation</keyword>
<dbReference type="GO" id="GO:0003677">
    <property type="term" value="F:DNA binding"/>
    <property type="evidence" value="ECO:0007669"/>
    <property type="project" value="UniProtKB-KW"/>
</dbReference>
<accession>A0A8J6YUB5</accession>
<dbReference type="SMART" id="SM00421">
    <property type="entry name" value="HTH_LUXR"/>
    <property type="match status" value="1"/>
</dbReference>
<dbReference type="PRINTS" id="PR00038">
    <property type="entry name" value="HTHLUXR"/>
</dbReference>
<gene>
    <name evidence="5" type="ORF">ICN82_05870</name>
</gene>